<sequence length="310" mass="33566">MKAIIMNEYGDSSVLQYVDDFPDPILKDDDVLIEVKAAAVNPIDWKLRQGYLKQIIDIPFPFILGLDVSGVVKEVGKEVTMFQPGDEVYARADTSRNGSYAEKIAVNQLFVSKKPSNLNFEEAASVPLAALTAYQALRDFAGLDKGERVFISAGSGGVGSFAIQIAKILGAYVVTTTGPNNIDYVKSLGADEVIDYTKNDSLDIEPVDVVFDLIGGKSQIESFSILKEGGRIGSIAGTPDPKLAKEKRANAKGLWVKSSGADLDELRNYIEAGKIKTEIAARFPLEKVKVAHELSETGHVRGKIVIEVAK</sequence>
<dbReference type="AlphaFoldDB" id="A0A3D8TUZ6"/>
<dbReference type="CDD" id="cd05289">
    <property type="entry name" value="MDR_like_2"/>
    <property type="match status" value="1"/>
</dbReference>
<keyword evidence="3" id="KW-1185">Reference proteome</keyword>
<evidence type="ECO:0000313" key="3">
    <source>
        <dbReference type="Proteomes" id="UP000257055"/>
    </source>
</evidence>
<dbReference type="RefSeq" id="WP_115752391.1">
    <property type="nucleotide sequence ID" value="NZ_LARY01000001.1"/>
</dbReference>
<gene>
    <name evidence="2" type="ORF">UR08_04125</name>
</gene>
<organism evidence="2 3">
    <name type="scientific">Listeria kieliensis</name>
    <dbReference type="NCBI Taxonomy" id="1621700"/>
    <lineage>
        <taxon>Bacteria</taxon>
        <taxon>Bacillati</taxon>
        <taxon>Bacillota</taxon>
        <taxon>Bacilli</taxon>
        <taxon>Bacillales</taxon>
        <taxon>Listeriaceae</taxon>
        <taxon>Listeria</taxon>
    </lineage>
</organism>
<dbReference type="InterPro" id="IPR050700">
    <property type="entry name" value="YIM1/Zinc_Alcohol_DH_Fams"/>
</dbReference>
<accession>A0A3D8TUZ6</accession>
<name>A0A3D8TUZ6_9LIST</name>
<protein>
    <submittedName>
        <fullName evidence="2">NADPH:quinone reductase</fullName>
    </submittedName>
</protein>
<feature type="domain" description="Enoyl reductase (ER)" evidence="1">
    <location>
        <begin position="10"/>
        <end position="306"/>
    </location>
</feature>
<dbReference type="Pfam" id="PF13602">
    <property type="entry name" value="ADH_zinc_N_2"/>
    <property type="match status" value="1"/>
</dbReference>
<dbReference type="Proteomes" id="UP000257055">
    <property type="component" value="Unassembled WGS sequence"/>
</dbReference>
<reference evidence="3" key="1">
    <citation type="submission" date="2015-04" db="EMBL/GenBank/DDBJ databases">
        <authorList>
            <person name="Schardt J."/>
            <person name="Mueller-Herbst S."/>
            <person name="Scherer S."/>
            <person name="Huptas C."/>
        </authorList>
    </citation>
    <scope>NUCLEOTIDE SEQUENCE [LARGE SCALE GENOMIC DNA]</scope>
    <source>
        <strain evidence="3">Kiel-L1</strain>
    </source>
</reference>
<dbReference type="SUPFAM" id="SSF50129">
    <property type="entry name" value="GroES-like"/>
    <property type="match status" value="1"/>
</dbReference>
<dbReference type="PANTHER" id="PTHR11695">
    <property type="entry name" value="ALCOHOL DEHYDROGENASE RELATED"/>
    <property type="match status" value="1"/>
</dbReference>
<dbReference type="InterPro" id="IPR036291">
    <property type="entry name" value="NAD(P)-bd_dom_sf"/>
</dbReference>
<dbReference type="InterPro" id="IPR013154">
    <property type="entry name" value="ADH-like_N"/>
</dbReference>
<dbReference type="Gene3D" id="3.90.180.10">
    <property type="entry name" value="Medium-chain alcohol dehydrogenases, catalytic domain"/>
    <property type="match status" value="1"/>
</dbReference>
<dbReference type="InterPro" id="IPR020843">
    <property type="entry name" value="ER"/>
</dbReference>
<dbReference type="PANTHER" id="PTHR11695:SF294">
    <property type="entry name" value="RETICULON-4-INTERACTING PROTEIN 1, MITOCHONDRIAL"/>
    <property type="match status" value="1"/>
</dbReference>
<evidence type="ECO:0000259" key="1">
    <source>
        <dbReference type="SMART" id="SM00829"/>
    </source>
</evidence>
<dbReference type="SMART" id="SM00829">
    <property type="entry name" value="PKS_ER"/>
    <property type="match status" value="1"/>
</dbReference>
<dbReference type="SUPFAM" id="SSF51735">
    <property type="entry name" value="NAD(P)-binding Rossmann-fold domains"/>
    <property type="match status" value="1"/>
</dbReference>
<dbReference type="Gene3D" id="3.40.50.720">
    <property type="entry name" value="NAD(P)-binding Rossmann-like Domain"/>
    <property type="match status" value="1"/>
</dbReference>
<dbReference type="Pfam" id="PF08240">
    <property type="entry name" value="ADH_N"/>
    <property type="match status" value="1"/>
</dbReference>
<evidence type="ECO:0000313" key="2">
    <source>
        <dbReference type="EMBL" id="RDX02702.1"/>
    </source>
</evidence>
<dbReference type="InterPro" id="IPR011032">
    <property type="entry name" value="GroES-like_sf"/>
</dbReference>
<comment type="caution">
    <text evidence="2">The sequence shown here is derived from an EMBL/GenBank/DDBJ whole genome shotgun (WGS) entry which is preliminary data.</text>
</comment>
<dbReference type="GO" id="GO:0016491">
    <property type="term" value="F:oxidoreductase activity"/>
    <property type="evidence" value="ECO:0007669"/>
    <property type="project" value="InterPro"/>
</dbReference>
<proteinExistence type="predicted"/>
<dbReference type="EMBL" id="LARY01000001">
    <property type="protein sequence ID" value="RDX02702.1"/>
    <property type="molecule type" value="Genomic_DNA"/>
</dbReference>